<keyword evidence="11 13" id="KW-0030">Aminoacyl-tRNA synthetase</keyword>
<dbReference type="GO" id="GO:0016787">
    <property type="term" value="F:hydrolase activity"/>
    <property type="evidence" value="ECO:0007669"/>
    <property type="project" value="UniProtKB-KW"/>
</dbReference>
<dbReference type="FunFam" id="3.30.930.10:FF:000002">
    <property type="entry name" value="Threonine--tRNA ligase"/>
    <property type="match status" value="1"/>
</dbReference>
<feature type="domain" description="TGS" evidence="15">
    <location>
        <begin position="1"/>
        <end position="61"/>
    </location>
</feature>
<reference evidence="16" key="1">
    <citation type="submission" date="2018-06" db="EMBL/GenBank/DDBJ databases">
        <title>Genomic Encyclopedia of Type Strains, Phase IV (KMG-V): Genome sequencing to study the core and pangenomes of soil and plant-associated prokaryotes.</title>
        <authorList>
            <person name="Whitman W."/>
        </authorList>
    </citation>
    <scope>NUCLEOTIDE SEQUENCE [LARGE SCALE GENOMIC DNA]</scope>
    <source>
        <strain evidence="16">MLR2-44</strain>
    </source>
</reference>
<dbReference type="InterPro" id="IPR045864">
    <property type="entry name" value="aa-tRNA-synth_II/BPL/LPL"/>
</dbReference>
<keyword evidence="3 13" id="KW-0820">tRNA-binding</keyword>
<keyword evidence="16" id="KW-0378">Hydrolase</keyword>
<dbReference type="Pfam" id="PF07973">
    <property type="entry name" value="tRNA_SAD"/>
    <property type="match status" value="1"/>
</dbReference>
<dbReference type="FunFam" id="3.30.980.10:FF:000005">
    <property type="entry name" value="Threonyl-tRNA synthetase, mitochondrial"/>
    <property type="match status" value="1"/>
</dbReference>
<comment type="similarity">
    <text evidence="1 13">Belongs to the class-II aminoacyl-tRNA synthetase family.</text>
</comment>
<dbReference type="InterPro" id="IPR006195">
    <property type="entry name" value="aa-tRNA-synth_II"/>
</dbReference>
<dbReference type="Pfam" id="PF02824">
    <property type="entry name" value="TGS"/>
    <property type="match status" value="1"/>
</dbReference>
<keyword evidence="6 13" id="KW-0547">Nucleotide-binding</keyword>
<dbReference type="PRINTS" id="PR01047">
    <property type="entry name" value="TRNASYNTHTHR"/>
</dbReference>
<dbReference type="SUPFAM" id="SSF55186">
    <property type="entry name" value="ThrRS/AlaRS common domain"/>
    <property type="match status" value="1"/>
</dbReference>
<evidence type="ECO:0000259" key="15">
    <source>
        <dbReference type="PROSITE" id="PS51880"/>
    </source>
</evidence>
<dbReference type="Gene3D" id="3.30.980.10">
    <property type="entry name" value="Threonyl-trna Synthetase, Chain A, domain 2"/>
    <property type="match status" value="1"/>
</dbReference>
<keyword evidence="7 13" id="KW-0862">Zinc</keyword>
<evidence type="ECO:0000256" key="13">
    <source>
        <dbReference type="HAMAP-Rule" id="MF_00184"/>
    </source>
</evidence>
<dbReference type="InterPro" id="IPR004095">
    <property type="entry name" value="TGS"/>
</dbReference>
<evidence type="ECO:0000256" key="1">
    <source>
        <dbReference type="ARBA" id="ARBA00008226"/>
    </source>
</evidence>
<comment type="subunit">
    <text evidence="13">Homodimer.</text>
</comment>
<comment type="catalytic activity">
    <reaction evidence="12 13">
        <text>tRNA(Thr) + L-threonine + ATP = L-threonyl-tRNA(Thr) + AMP + diphosphate + H(+)</text>
        <dbReference type="Rhea" id="RHEA:24624"/>
        <dbReference type="Rhea" id="RHEA-COMP:9670"/>
        <dbReference type="Rhea" id="RHEA-COMP:9704"/>
        <dbReference type="ChEBI" id="CHEBI:15378"/>
        <dbReference type="ChEBI" id="CHEBI:30616"/>
        <dbReference type="ChEBI" id="CHEBI:33019"/>
        <dbReference type="ChEBI" id="CHEBI:57926"/>
        <dbReference type="ChEBI" id="CHEBI:78442"/>
        <dbReference type="ChEBI" id="CHEBI:78534"/>
        <dbReference type="ChEBI" id="CHEBI:456215"/>
        <dbReference type="EC" id="6.1.1.3"/>
    </reaction>
</comment>
<evidence type="ECO:0000256" key="2">
    <source>
        <dbReference type="ARBA" id="ARBA00022490"/>
    </source>
</evidence>
<dbReference type="Gene3D" id="3.40.50.800">
    <property type="entry name" value="Anticodon-binding domain"/>
    <property type="match status" value="1"/>
</dbReference>
<evidence type="ECO:0000256" key="3">
    <source>
        <dbReference type="ARBA" id="ARBA00022555"/>
    </source>
</evidence>
<dbReference type="Gene3D" id="3.10.20.30">
    <property type="match status" value="1"/>
</dbReference>
<dbReference type="InterPro" id="IPR012675">
    <property type="entry name" value="Beta-grasp_dom_sf"/>
</dbReference>
<comment type="cofactor">
    <cofactor evidence="13">
        <name>Zn(2+)</name>
        <dbReference type="ChEBI" id="CHEBI:29105"/>
    </cofactor>
    <text evidence="13">Binds 1 zinc ion per subunit.</text>
</comment>
<dbReference type="GO" id="GO:0005524">
    <property type="term" value="F:ATP binding"/>
    <property type="evidence" value="ECO:0007669"/>
    <property type="project" value="UniProtKB-UniRule"/>
</dbReference>
<dbReference type="EMBL" id="QKZN01000005">
    <property type="protein sequence ID" value="PZX28043.1"/>
    <property type="molecule type" value="Genomic_DNA"/>
</dbReference>
<dbReference type="PANTHER" id="PTHR11451">
    <property type="entry name" value="THREONINE-TRNA LIGASE"/>
    <property type="match status" value="1"/>
</dbReference>
<keyword evidence="8 13" id="KW-0067">ATP-binding</keyword>
<dbReference type="AlphaFoldDB" id="A0A2W7NZS4"/>
<dbReference type="PROSITE" id="PS51880">
    <property type="entry name" value="TGS"/>
    <property type="match status" value="1"/>
</dbReference>
<dbReference type="CDD" id="cd00771">
    <property type="entry name" value="ThrRS_core"/>
    <property type="match status" value="1"/>
</dbReference>
<evidence type="ECO:0000313" key="17">
    <source>
        <dbReference type="Proteomes" id="UP000249638"/>
    </source>
</evidence>
<dbReference type="GO" id="GO:0006435">
    <property type="term" value="P:threonyl-tRNA aminoacylation"/>
    <property type="evidence" value="ECO:0007669"/>
    <property type="project" value="UniProtKB-UniRule"/>
</dbReference>
<sequence>MIAITLPDGSRREFPGPVTVAEVAQSIGAGLAKAALAGKVDGQLVDTSYRIERDAELAIVTDKDADGVDVIRHSTAHLLAYAVKELYPEAQVTIGPVIENGFYYDFAYKRPFTPEDLVAIEKKMTELARKDEKVTREVWNRDEAVALFESMGEKYKAEIIGSIPADQEIGLYREGNFVDLCRGPHVPSTGKLKVFKLMKVAGAYWRGDANNEMLQRIYGTAWAKKEDQEAYLHMLEEAEKRDHRKLGKTLDLFHLQEEAPGMVFWHPKGWQVWQAVEQYMRGRLTDAGYDEVRTPQVMDRSLWEKSGHWQNYKENMFVTESEKRDYAIKPMNCPGHVQIFNHGLRSYRDLPLRLAEFGACHRNEPSGALHGLMRVRGFVQDDAHIFCTEEQIVAEAKAFNELAFSVYDDFGFKDVKVKLSLRPDQRAGSDEIWDHAEEGLRLALRACGVDWEELPGEGAFYGPKVEYHIKDAIGRSWQCGTLQLDLVLPERLDAEYVSEDNSRKRPVMLHRAILGSFERFLGILLENHAGALPAWLAPDQVVVMNIADSQAEYAESVVQLLQKQGFRAKADLRNEKITYKIREHSLQKVPYLLVVGDKERDANQVAVRARGNVDLGVMPVSAFVERLQHDVASKA</sequence>
<keyword evidence="4 13" id="KW-0436">Ligase</keyword>
<dbReference type="SUPFAM" id="SSF52954">
    <property type="entry name" value="Class II aaRS ABD-related"/>
    <property type="match status" value="1"/>
</dbReference>
<keyword evidence="5 13" id="KW-0479">Metal-binding</keyword>
<dbReference type="SUPFAM" id="SSF55681">
    <property type="entry name" value="Class II aaRS and biotin synthetases"/>
    <property type="match status" value="1"/>
</dbReference>
<evidence type="ECO:0000256" key="9">
    <source>
        <dbReference type="ARBA" id="ARBA00022884"/>
    </source>
</evidence>
<dbReference type="Gene3D" id="3.30.930.10">
    <property type="entry name" value="Bira Bifunctional Protein, Domain 2"/>
    <property type="match status" value="1"/>
</dbReference>
<dbReference type="PANTHER" id="PTHR11451:SF44">
    <property type="entry name" value="THREONINE--TRNA LIGASE, CHLOROPLASTIC_MITOCHONDRIAL 2"/>
    <property type="match status" value="1"/>
</dbReference>
<feature type="region of interest" description="Catalytic" evidence="13">
    <location>
        <begin position="242"/>
        <end position="533"/>
    </location>
</feature>
<comment type="caution">
    <text evidence="16">The sequence shown here is derived from an EMBL/GenBank/DDBJ whole genome shotgun (WGS) entry which is preliminary data.</text>
</comment>
<dbReference type="NCBIfam" id="TIGR00418">
    <property type="entry name" value="thrS"/>
    <property type="match status" value="1"/>
</dbReference>
<dbReference type="InterPro" id="IPR002314">
    <property type="entry name" value="aa-tRNA-synt_IIb"/>
</dbReference>
<keyword evidence="10 13" id="KW-0648">Protein biosynthesis</keyword>
<dbReference type="GO" id="GO:0004829">
    <property type="term" value="F:threonine-tRNA ligase activity"/>
    <property type="evidence" value="ECO:0007669"/>
    <property type="project" value="UniProtKB-UniRule"/>
</dbReference>
<dbReference type="InterPro" id="IPR018163">
    <property type="entry name" value="Thr/Ala-tRNA-synth_IIc_edit"/>
</dbReference>
<feature type="binding site" evidence="13">
    <location>
        <position position="384"/>
    </location>
    <ligand>
        <name>Zn(2+)</name>
        <dbReference type="ChEBI" id="CHEBI:29105"/>
        <note>catalytic</note>
    </ligand>
</feature>
<keyword evidence="9 13" id="KW-0694">RNA-binding</keyword>
<dbReference type="GO" id="GO:0046872">
    <property type="term" value="F:metal ion binding"/>
    <property type="evidence" value="ECO:0007669"/>
    <property type="project" value="UniProtKB-KW"/>
</dbReference>
<evidence type="ECO:0000256" key="10">
    <source>
        <dbReference type="ARBA" id="ARBA00022917"/>
    </source>
</evidence>
<dbReference type="InterPro" id="IPR036621">
    <property type="entry name" value="Anticodon-bd_dom_sf"/>
</dbReference>
<dbReference type="Proteomes" id="UP000249638">
    <property type="component" value="Unassembled WGS sequence"/>
</dbReference>
<feature type="binding site" evidence="13">
    <location>
        <position position="510"/>
    </location>
    <ligand>
        <name>Zn(2+)</name>
        <dbReference type="ChEBI" id="CHEBI:29105"/>
        <note>catalytic</note>
    </ligand>
</feature>
<evidence type="ECO:0000256" key="12">
    <source>
        <dbReference type="ARBA" id="ARBA00049515"/>
    </source>
</evidence>
<dbReference type="InterPro" id="IPR004154">
    <property type="entry name" value="Anticodon-bd"/>
</dbReference>
<dbReference type="PROSITE" id="PS50862">
    <property type="entry name" value="AA_TRNA_LIGASE_II"/>
    <property type="match status" value="1"/>
</dbReference>
<dbReference type="EC" id="6.1.1.3" evidence="13"/>
<dbReference type="SMART" id="SM00863">
    <property type="entry name" value="tRNA_SAD"/>
    <property type="match status" value="1"/>
</dbReference>
<dbReference type="InterPro" id="IPR047246">
    <property type="entry name" value="ThrRS_anticodon"/>
</dbReference>
<name>A0A2W7NZS4_9BURK</name>
<dbReference type="InterPro" id="IPR002320">
    <property type="entry name" value="Thr-tRNA-ligase_IIa"/>
</dbReference>
<evidence type="ECO:0000256" key="5">
    <source>
        <dbReference type="ARBA" id="ARBA00022723"/>
    </source>
</evidence>
<dbReference type="GO" id="GO:0000049">
    <property type="term" value="F:tRNA binding"/>
    <property type="evidence" value="ECO:0007669"/>
    <property type="project" value="UniProtKB-KW"/>
</dbReference>
<dbReference type="CDD" id="cd00860">
    <property type="entry name" value="ThrRS_anticodon"/>
    <property type="match status" value="1"/>
</dbReference>
<dbReference type="FunFam" id="3.30.54.20:FF:000002">
    <property type="entry name" value="Threonine--tRNA ligase"/>
    <property type="match status" value="1"/>
</dbReference>
<dbReference type="Pfam" id="PF00587">
    <property type="entry name" value="tRNA-synt_2b"/>
    <property type="match status" value="1"/>
</dbReference>
<evidence type="ECO:0000256" key="11">
    <source>
        <dbReference type="ARBA" id="ARBA00023146"/>
    </source>
</evidence>
<proteinExistence type="inferred from homology"/>
<dbReference type="FunFam" id="3.10.20.30:FF:000005">
    <property type="entry name" value="Threonine--tRNA ligase"/>
    <property type="match status" value="1"/>
</dbReference>
<comment type="subcellular location">
    <subcellularLocation>
        <location evidence="13">Cytoplasm</location>
    </subcellularLocation>
</comment>
<keyword evidence="2 13" id="KW-0963">Cytoplasm</keyword>
<feature type="binding site" evidence="13">
    <location>
        <position position="333"/>
    </location>
    <ligand>
        <name>Zn(2+)</name>
        <dbReference type="ChEBI" id="CHEBI:29105"/>
        <note>catalytic</note>
    </ligand>
</feature>
<evidence type="ECO:0000256" key="7">
    <source>
        <dbReference type="ARBA" id="ARBA00022833"/>
    </source>
</evidence>
<evidence type="ECO:0000313" key="16">
    <source>
        <dbReference type="EMBL" id="PZX28043.1"/>
    </source>
</evidence>
<gene>
    <name evidence="13" type="primary">thrS</name>
    <name evidence="16" type="ORF">C7416_105273</name>
</gene>
<evidence type="ECO:0000256" key="4">
    <source>
        <dbReference type="ARBA" id="ARBA00022598"/>
    </source>
</evidence>
<dbReference type="SUPFAM" id="SSF81271">
    <property type="entry name" value="TGS-like"/>
    <property type="match status" value="1"/>
</dbReference>
<dbReference type="InterPro" id="IPR012947">
    <property type="entry name" value="tRNA_SAD"/>
</dbReference>
<dbReference type="GO" id="GO:0005829">
    <property type="term" value="C:cytosol"/>
    <property type="evidence" value="ECO:0007669"/>
    <property type="project" value="TreeGrafter"/>
</dbReference>
<keyword evidence="17" id="KW-1185">Reference proteome</keyword>
<dbReference type="HAMAP" id="MF_00184">
    <property type="entry name" value="Thr_tRNA_synth"/>
    <property type="match status" value="1"/>
</dbReference>
<evidence type="ECO:0000259" key="14">
    <source>
        <dbReference type="PROSITE" id="PS50862"/>
    </source>
</evidence>
<dbReference type="Gene3D" id="3.30.54.20">
    <property type="match status" value="1"/>
</dbReference>
<feature type="domain" description="Aminoacyl-transfer RNA synthetases class-II family profile" evidence="14">
    <location>
        <begin position="242"/>
        <end position="533"/>
    </location>
</feature>
<protein>
    <recommendedName>
        <fullName evidence="13">Threonine--tRNA ligase</fullName>
        <ecNumber evidence="13">6.1.1.3</ecNumber>
    </recommendedName>
    <alternativeName>
        <fullName evidence="13">Threonyl-tRNA synthetase</fullName>
        <shortName evidence="13">ThrRS</shortName>
    </alternativeName>
</protein>
<accession>A0A2W7NZS4</accession>
<dbReference type="InterPro" id="IPR033728">
    <property type="entry name" value="ThrRS_core"/>
</dbReference>
<dbReference type="CDD" id="cd01667">
    <property type="entry name" value="TGS_ThrRS"/>
    <property type="match status" value="1"/>
</dbReference>
<organism evidence="16 17">
    <name type="scientific">Cupriavidus phytorum</name>
    <dbReference type="NCBI Taxonomy" id="3024399"/>
    <lineage>
        <taxon>Bacteria</taxon>
        <taxon>Pseudomonadati</taxon>
        <taxon>Pseudomonadota</taxon>
        <taxon>Betaproteobacteria</taxon>
        <taxon>Burkholderiales</taxon>
        <taxon>Burkholderiaceae</taxon>
        <taxon>Cupriavidus</taxon>
    </lineage>
</organism>
<evidence type="ECO:0000256" key="6">
    <source>
        <dbReference type="ARBA" id="ARBA00022741"/>
    </source>
</evidence>
<dbReference type="InterPro" id="IPR012676">
    <property type="entry name" value="TGS-like"/>
</dbReference>
<dbReference type="Pfam" id="PF03129">
    <property type="entry name" value="HGTP_anticodon"/>
    <property type="match status" value="1"/>
</dbReference>
<evidence type="ECO:0000256" key="8">
    <source>
        <dbReference type="ARBA" id="ARBA00022840"/>
    </source>
</evidence>
<dbReference type="FunFam" id="3.40.50.800:FF:000001">
    <property type="entry name" value="Threonine--tRNA ligase"/>
    <property type="match status" value="1"/>
</dbReference>